<keyword evidence="2" id="KW-1003">Cell membrane</keyword>
<feature type="transmembrane region" description="Helical" evidence="8">
    <location>
        <begin position="78"/>
        <end position="99"/>
    </location>
</feature>
<evidence type="ECO:0000256" key="1">
    <source>
        <dbReference type="ARBA" id="ARBA00004651"/>
    </source>
</evidence>
<evidence type="ECO:0000256" key="8">
    <source>
        <dbReference type="SAM" id="Phobius"/>
    </source>
</evidence>
<dbReference type="GO" id="GO:0015744">
    <property type="term" value="P:succinate transport"/>
    <property type="evidence" value="ECO:0007669"/>
    <property type="project" value="TreeGrafter"/>
</dbReference>
<dbReference type="PANTHER" id="PTHR34390">
    <property type="entry name" value="UPF0442 PROTEIN YJJB-RELATED"/>
    <property type="match status" value="1"/>
</dbReference>
<evidence type="ECO:0000259" key="9">
    <source>
        <dbReference type="Pfam" id="PF12821"/>
    </source>
</evidence>
<evidence type="ECO:0000313" key="10">
    <source>
        <dbReference type="EMBL" id="EKU46037.1"/>
    </source>
</evidence>
<sequence length="153" mass="17049">MFWLLHLLFSFLSSFFFAVIFDAPKRLFVSAGIVGSCGWMVFEVLNYHYSMNAIYASMFGSLILGIVSHLMARFHKEPVIIFMVPGIIPLVPGGVAFDATKNLIILNYGKAMNLMFEVTLVAGAIAVGLLFADQLSKFLISKPKRKSHDKRPV</sequence>
<organism evidence="10 11">
    <name type="scientific">Staphylococcus massiliensis S46</name>
    <dbReference type="NCBI Taxonomy" id="1229783"/>
    <lineage>
        <taxon>Bacteria</taxon>
        <taxon>Bacillati</taxon>
        <taxon>Bacillota</taxon>
        <taxon>Bacilli</taxon>
        <taxon>Bacillales</taxon>
        <taxon>Staphylococcaceae</taxon>
        <taxon>Staphylococcus</taxon>
    </lineage>
</organism>
<reference evidence="10 11" key="1">
    <citation type="journal article" date="2013" name="Genome Announc.">
        <title>Genome Sequence of Staphylococcus massiliensis Strain S46, Isolated from the Surface of Healthy Human Skin.</title>
        <authorList>
            <person name="Srivastav R."/>
            <person name="Singh A."/>
            <person name="Jangir P.K."/>
            <person name="Kumari C."/>
            <person name="Muduli S."/>
            <person name="Sharma R."/>
        </authorList>
    </citation>
    <scope>NUCLEOTIDE SEQUENCE [LARGE SCALE GENOMIC DNA]</scope>
    <source>
        <strain evidence="10 11">S46</strain>
    </source>
</reference>
<evidence type="ECO:0000256" key="7">
    <source>
        <dbReference type="ARBA" id="ARBA00034125"/>
    </source>
</evidence>
<dbReference type="InterPro" id="IPR024528">
    <property type="entry name" value="ThrE_2"/>
</dbReference>
<keyword evidence="4 8" id="KW-0812">Transmembrane</keyword>
<proteinExistence type="inferred from homology"/>
<feature type="transmembrane region" description="Helical" evidence="8">
    <location>
        <begin position="111"/>
        <end position="132"/>
    </location>
</feature>
<dbReference type="RefSeq" id="WP_009384685.1">
    <property type="nucleotide sequence ID" value="NZ_AMSQ01000021.1"/>
</dbReference>
<evidence type="ECO:0000256" key="6">
    <source>
        <dbReference type="ARBA" id="ARBA00023136"/>
    </source>
</evidence>
<keyword evidence="3" id="KW-0997">Cell inner membrane</keyword>
<dbReference type="EMBL" id="AMSQ01000021">
    <property type="protein sequence ID" value="EKU46037.1"/>
    <property type="molecule type" value="Genomic_DNA"/>
</dbReference>
<feature type="domain" description="Threonine/Serine exporter ThrE" evidence="9">
    <location>
        <begin position="7"/>
        <end position="133"/>
    </location>
</feature>
<dbReference type="GO" id="GO:0005886">
    <property type="term" value="C:plasma membrane"/>
    <property type="evidence" value="ECO:0007669"/>
    <property type="project" value="UniProtKB-SubCell"/>
</dbReference>
<protein>
    <recommendedName>
        <fullName evidence="9">Threonine/Serine exporter ThrE domain-containing protein</fullName>
    </recommendedName>
</protein>
<accession>K9ATV6</accession>
<comment type="similarity">
    <text evidence="7">Belongs to the ThrE exporter (TC 2.A.79) family.</text>
</comment>
<keyword evidence="6 8" id="KW-0472">Membrane</keyword>
<dbReference type="eggNOG" id="COG3610">
    <property type="taxonomic scope" value="Bacteria"/>
</dbReference>
<evidence type="ECO:0000256" key="5">
    <source>
        <dbReference type="ARBA" id="ARBA00022989"/>
    </source>
</evidence>
<gene>
    <name evidence="10" type="ORF">C273_10262</name>
</gene>
<dbReference type="InterPro" id="IPR050539">
    <property type="entry name" value="ThrE_Dicarb/AminoAcid_Exp"/>
</dbReference>
<evidence type="ECO:0000256" key="3">
    <source>
        <dbReference type="ARBA" id="ARBA00022519"/>
    </source>
</evidence>
<keyword evidence="5 8" id="KW-1133">Transmembrane helix</keyword>
<dbReference type="PATRIC" id="fig|1229783.3.peg.2046"/>
<evidence type="ECO:0000313" key="11">
    <source>
        <dbReference type="Proteomes" id="UP000009885"/>
    </source>
</evidence>
<keyword evidence="11" id="KW-1185">Reference proteome</keyword>
<evidence type="ECO:0000256" key="4">
    <source>
        <dbReference type="ARBA" id="ARBA00022692"/>
    </source>
</evidence>
<evidence type="ECO:0000256" key="2">
    <source>
        <dbReference type="ARBA" id="ARBA00022475"/>
    </source>
</evidence>
<dbReference type="OrthoDB" id="9810047at2"/>
<dbReference type="Proteomes" id="UP000009885">
    <property type="component" value="Unassembled WGS sequence"/>
</dbReference>
<dbReference type="PANTHER" id="PTHR34390:SF1">
    <property type="entry name" value="SUCCINATE TRANSPORTER SUBUNIT YJJB-RELATED"/>
    <property type="match status" value="1"/>
</dbReference>
<dbReference type="AlphaFoldDB" id="K9ATV6"/>
<dbReference type="STRING" id="1229783.C273_10262"/>
<name>K9ATV6_9STAP</name>
<comment type="caution">
    <text evidence="10">The sequence shown here is derived from an EMBL/GenBank/DDBJ whole genome shotgun (WGS) entry which is preliminary data.</text>
</comment>
<comment type="subcellular location">
    <subcellularLocation>
        <location evidence="1">Cell membrane</location>
        <topology evidence="1">Multi-pass membrane protein</topology>
    </subcellularLocation>
</comment>
<feature type="transmembrane region" description="Helical" evidence="8">
    <location>
        <begin position="53"/>
        <end position="72"/>
    </location>
</feature>
<dbReference type="Pfam" id="PF12821">
    <property type="entry name" value="ThrE_2"/>
    <property type="match status" value="1"/>
</dbReference>